<evidence type="ECO:0000256" key="1">
    <source>
        <dbReference type="SAM" id="MobiDB-lite"/>
    </source>
</evidence>
<organism evidence="2 3">
    <name type="scientific">Cytospora schulzeri</name>
    <dbReference type="NCBI Taxonomy" id="448051"/>
    <lineage>
        <taxon>Eukaryota</taxon>
        <taxon>Fungi</taxon>
        <taxon>Dikarya</taxon>
        <taxon>Ascomycota</taxon>
        <taxon>Pezizomycotina</taxon>
        <taxon>Sordariomycetes</taxon>
        <taxon>Sordariomycetidae</taxon>
        <taxon>Diaporthales</taxon>
        <taxon>Cytosporaceae</taxon>
        <taxon>Cytospora</taxon>
    </lineage>
</organism>
<dbReference type="STRING" id="356882.A0A423W336"/>
<evidence type="ECO:0000313" key="2">
    <source>
        <dbReference type="EMBL" id="ROV97741.1"/>
    </source>
</evidence>
<dbReference type="Proteomes" id="UP000283895">
    <property type="component" value="Unassembled WGS sequence"/>
</dbReference>
<sequence length="290" mass="31396">MVKHQRRSHQPGALVDDGTSDSGGDETPPTPRVSHPIWSHQPHGQMVLQSGMGMQRTLPGQFMPQDPYSRHSMSSNGTDFHHDMHTEHAMRRISGVHMPPQYYMDTSNPGVASMSAAPFTNIPRQHSNPYSEPAVTGSLNSSPSAFSSSSVRSPAGDHDFNSYTLQSAQAATHALHNAGHQHTSMGAFQQPATSQAMMPNQSMMALSMQHQHPQHQQHSQSPAPPGVFHQLPSSAPDASQAMYTTSLQAFHDPMNGGQVPAYGWPMPEVKFEDPSGLGLGMPSDRIAQIG</sequence>
<feature type="region of interest" description="Disordered" evidence="1">
    <location>
        <begin position="1"/>
        <end position="39"/>
    </location>
</feature>
<feature type="region of interest" description="Disordered" evidence="1">
    <location>
        <begin position="209"/>
        <end position="238"/>
    </location>
</feature>
<name>A0A423W336_9PEZI</name>
<feature type="region of interest" description="Disordered" evidence="1">
    <location>
        <begin position="123"/>
        <end position="154"/>
    </location>
</feature>
<keyword evidence="3" id="KW-1185">Reference proteome</keyword>
<reference evidence="2 3" key="1">
    <citation type="submission" date="2015-09" db="EMBL/GenBank/DDBJ databases">
        <title>Host preference determinants of Valsa canker pathogens revealed by comparative genomics.</title>
        <authorList>
            <person name="Yin Z."/>
            <person name="Huang L."/>
        </authorList>
    </citation>
    <scope>NUCLEOTIDE SEQUENCE [LARGE SCALE GENOMIC DNA]</scope>
    <source>
        <strain evidence="2 3">03-1</strain>
    </source>
</reference>
<evidence type="ECO:0000313" key="3">
    <source>
        <dbReference type="Proteomes" id="UP000283895"/>
    </source>
</evidence>
<dbReference type="AlphaFoldDB" id="A0A423W336"/>
<gene>
    <name evidence="2" type="ORF">VMCG_07424</name>
</gene>
<feature type="compositionally biased region" description="Low complexity" evidence="1">
    <location>
        <begin position="138"/>
        <end position="153"/>
    </location>
</feature>
<dbReference type="OrthoDB" id="3437960at2759"/>
<comment type="caution">
    <text evidence="2">The sequence shown here is derived from an EMBL/GenBank/DDBJ whole genome shotgun (WGS) entry which is preliminary data.</text>
</comment>
<accession>A0A423W336</accession>
<protein>
    <submittedName>
        <fullName evidence="2">Uncharacterized protein</fullName>
    </submittedName>
</protein>
<dbReference type="EMBL" id="LKEA01000028">
    <property type="protein sequence ID" value="ROV97741.1"/>
    <property type="molecule type" value="Genomic_DNA"/>
</dbReference>
<feature type="compositionally biased region" description="Low complexity" evidence="1">
    <location>
        <begin position="209"/>
        <end position="221"/>
    </location>
</feature>
<proteinExistence type="predicted"/>